<feature type="transmembrane region" description="Helical" evidence="8">
    <location>
        <begin position="271"/>
        <end position="290"/>
    </location>
</feature>
<dbReference type="PANTHER" id="PTHR32322:SF2">
    <property type="entry name" value="EAMA DOMAIN-CONTAINING PROTEIN"/>
    <property type="match status" value="1"/>
</dbReference>
<dbReference type="InterPro" id="IPR000620">
    <property type="entry name" value="EamA_dom"/>
</dbReference>
<feature type="transmembrane region" description="Helical" evidence="8">
    <location>
        <begin position="212"/>
        <end position="233"/>
    </location>
</feature>
<dbReference type="Pfam" id="PF00892">
    <property type="entry name" value="EamA"/>
    <property type="match status" value="1"/>
</dbReference>
<feature type="transmembrane region" description="Helical" evidence="8">
    <location>
        <begin position="129"/>
        <end position="146"/>
    </location>
</feature>
<keyword evidence="7 8" id="KW-0472">Membrane</keyword>
<feature type="transmembrane region" description="Helical" evidence="8">
    <location>
        <begin position="12"/>
        <end position="30"/>
    </location>
</feature>
<feature type="domain" description="EamA" evidence="9">
    <location>
        <begin position="12"/>
        <end position="145"/>
    </location>
</feature>
<comment type="subcellular location">
    <subcellularLocation>
        <location evidence="1">Cell membrane</location>
        <topology evidence="1">Multi-pass membrane protein</topology>
    </subcellularLocation>
</comment>
<evidence type="ECO:0000256" key="1">
    <source>
        <dbReference type="ARBA" id="ARBA00004651"/>
    </source>
</evidence>
<dbReference type="PANTHER" id="PTHR32322">
    <property type="entry name" value="INNER MEMBRANE TRANSPORTER"/>
    <property type="match status" value="1"/>
</dbReference>
<evidence type="ECO:0000256" key="8">
    <source>
        <dbReference type="SAM" id="Phobius"/>
    </source>
</evidence>
<keyword evidence="4" id="KW-1003">Cell membrane</keyword>
<dbReference type="InterPro" id="IPR004626">
    <property type="entry name" value="RarD"/>
</dbReference>
<dbReference type="GO" id="GO:0005886">
    <property type="term" value="C:plasma membrane"/>
    <property type="evidence" value="ECO:0007669"/>
    <property type="project" value="UniProtKB-SubCell"/>
</dbReference>
<evidence type="ECO:0000313" key="11">
    <source>
        <dbReference type="Proteomes" id="UP000282551"/>
    </source>
</evidence>
<evidence type="ECO:0000256" key="6">
    <source>
        <dbReference type="ARBA" id="ARBA00022989"/>
    </source>
</evidence>
<dbReference type="InterPro" id="IPR037185">
    <property type="entry name" value="EmrE-like"/>
</dbReference>
<evidence type="ECO:0000256" key="3">
    <source>
        <dbReference type="ARBA" id="ARBA00022448"/>
    </source>
</evidence>
<feature type="transmembrane region" description="Helical" evidence="8">
    <location>
        <begin position="73"/>
        <end position="94"/>
    </location>
</feature>
<dbReference type="InterPro" id="IPR050638">
    <property type="entry name" value="AA-Vitamin_Transporters"/>
</dbReference>
<comment type="similarity">
    <text evidence="2">Belongs to the EamA transporter family.</text>
</comment>
<keyword evidence="5 8" id="KW-0812">Transmembrane</keyword>
<evidence type="ECO:0000313" key="10">
    <source>
        <dbReference type="EMBL" id="VEG48271.1"/>
    </source>
</evidence>
<reference evidence="10 11" key="1">
    <citation type="submission" date="2018-12" db="EMBL/GenBank/DDBJ databases">
        <authorList>
            <consortium name="Pathogen Informatics"/>
        </authorList>
    </citation>
    <scope>NUCLEOTIDE SEQUENCE [LARGE SCALE GENOMIC DNA]</scope>
    <source>
        <strain evidence="10 11">NCTC10485</strain>
    </source>
</reference>
<organism evidence="10 11">
    <name type="scientific">Mycolicibacterium chitae</name>
    <name type="common">Mycobacterium chitae</name>
    <dbReference type="NCBI Taxonomy" id="1792"/>
    <lineage>
        <taxon>Bacteria</taxon>
        <taxon>Bacillati</taxon>
        <taxon>Actinomycetota</taxon>
        <taxon>Actinomycetes</taxon>
        <taxon>Mycobacteriales</taxon>
        <taxon>Mycobacteriaceae</taxon>
        <taxon>Mycolicibacterium</taxon>
    </lineage>
</organism>
<evidence type="ECO:0000256" key="4">
    <source>
        <dbReference type="ARBA" id="ARBA00022475"/>
    </source>
</evidence>
<dbReference type="EMBL" id="LR134355">
    <property type="protein sequence ID" value="VEG48271.1"/>
    <property type="molecule type" value="Genomic_DNA"/>
</dbReference>
<keyword evidence="6 8" id="KW-1133">Transmembrane helix</keyword>
<dbReference type="SUPFAM" id="SSF103481">
    <property type="entry name" value="Multidrug resistance efflux transporter EmrE"/>
    <property type="match status" value="2"/>
</dbReference>
<dbReference type="NCBIfam" id="TIGR00688">
    <property type="entry name" value="rarD"/>
    <property type="match status" value="1"/>
</dbReference>
<evidence type="ECO:0000259" key="9">
    <source>
        <dbReference type="Pfam" id="PF00892"/>
    </source>
</evidence>
<evidence type="ECO:0000256" key="5">
    <source>
        <dbReference type="ARBA" id="ARBA00022692"/>
    </source>
</evidence>
<keyword evidence="3" id="KW-0813">Transport</keyword>
<feature type="transmembrane region" description="Helical" evidence="8">
    <location>
        <begin position="240"/>
        <end position="259"/>
    </location>
</feature>
<proteinExistence type="inferred from homology"/>
<feature type="transmembrane region" description="Helical" evidence="8">
    <location>
        <begin position="100"/>
        <end position="122"/>
    </location>
</feature>
<dbReference type="OrthoDB" id="369870at2"/>
<protein>
    <submittedName>
        <fullName evidence="10">RarD protein</fullName>
    </submittedName>
</protein>
<feature type="transmembrane region" description="Helical" evidence="8">
    <location>
        <begin position="180"/>
        <end position="200"/>
    </location>
</feature>
<evidence type="ECO:0000256" key="7">
    <source>
        <dbReference type="ARBA" id="ARBA00023136"/>
    </source>
</evidence>
<accession>A0A3S4VIB9</accession>
<dbReference type="RefSeq" id="WP_126334098.1">
    <property type="nucleotide sequence ID" value="NZ_AP022604.1"/>
</dbReference>
<evidence type="ECO:0000256" key="2">
    <source>
        <dbReference type="ARBA" id="ARBA00007362"/>
    </source>
</evidence>
<feature type="transmembrane region" description="Helical" evidence="8">
    <location>
        <begin position="42"/>
        <end position="61"/>
    </location>
</feature>
<gene>
    <name evidence="10" type="primary">rarD</name>
    <name evidence="10" type="ORF">NCTC10485_02565</name>
</gene>
<sequence length="312" mass="33146">MRPDKRAASSGGLLFGVGAYGAWGLFPGFFPLLKPAGAAEILAHRIVWMALLMVVVVAALRRLGDLRRITGRVWLLLGAASALISANWVIYIYAVNNGHVVDAALGYFINPLVSVALGVLIFRESLNRAQAVALTVAVLACAVLTLELGAPPWISLGLAFSFGFYGLVKKVVPTDPRVSVGIEAALAAPFALAFIVAGAVAGQSAFLSNGPWHAALMVLSGPVTAIPLLLFAVAAQRLPLVSLGLLMYLTPVMQLSWGVFIGQEPMPPARWLGFALIWIALAVFTGDAILRTRRESTRQDLGEPTLDEGKQR</sequence>
<keyword evidence="11" id="KW-1185">Reference proteome</keyword>
<dbReference type="AlphaFoldDB" id="A0A3S4VIB9"/>
<feature type="transmembrane region" description="Helical" evidence="8">
    <location>
        <begin position="152"/>
        <end position="168"/>
    </location>
</feature>
<name>A0A3S4VIB9_MYCCI</name>
<dbReference type="Proteomes" id="UP000282551">
    <property type="component" value="Chromosome"/>
</dbReference>